<organism evidence="5 6">
    <name type="scientific">Igneacidithiobacillus copahuensis</name>
    <dbReference type="NCBI Taxonomy" id="2724909"/>
    <lineage>
        <taxon>Bacteria</taxon>
        <taxon>Pseudomonadati</taxon>
        <taxon>Pseudomonadota</taxon>
        <taxon>Acidithiobacillia</taxon>
        <taxon>Acidithiobacillales</taxon>
        <taxon>Acidithiobacillaceae</taxon>
        <taxon>Igneacidithiobacillus</taxon>
    </lineage>
</organism>
<dbReference type="Pfam" id="PF02545">
    <property type="entry name" value="Maf"/>
    <property type="match status" value="1"/>
</dbReference>
<dbReference type="AlphaFoldDB" id="A0AAE3CIW7"/>
<dbReference type="EMBL" id="JAAXYO010000036">
    <property type="protein sequence ID" value="MBU2787162.1"/>
    <property type="molecule type" value="Genomic_DNA"/>
</dbReference>
<dbReference type="Proteomes" id="UP001197378">
    <property type="component" value="Unassembled WGS sequence"/>
</dbReference>
<dbReference type="PANTHER" id="PTHR43213:SF5">
    <property type="entry name" value="BIFUNCTIONAL DTTP_UTP PYROPHOSPHATASE_METHYLTRANSFERASE PROTEIN-RELATED"/>
    <property type="match status" value="1"/>
</dbReference>
<comment type="cofactor">
    <cofactor evidence="1 4">
        <name>a divalent metal cation</name>
        <dbReference type="ChEBI" id="CHEBI:60240"/>
    </cofactor>
</comment>
<comment type="catalytic activity">
    <reaction evidence="4">
        <text>dTTP + H2O = dTMP + diphosphate + H(+)</text>
        <dbReference type="Rhea" id="RHEA:28534"/>
        <dbReference type="ChEBI" id="CHEBI:15377"/>
        <dbReference type="ChEBI" id="CHEBI:15378"/>
        <dbReference type="ChEBI" id="CHEBI:33019"/>
        <dbReference type="ChEBI" id="CHEBI:37568"/>
        <dbReference type="ChEBI" id="CHEBI:63528"/>
        <dbReference type="EC" id="3.6.1.9"/>
    </reaction>
</comment>
<accession>A0AAE3CIW7</accession>
<dbReference type="CDD" id="cd00555">
    <property type="entry name" value="Maf"/>
    <property type="match status" value="1"/>
</dbReference>
<keyword evidence="3 4" id="KW-0546">Nucleotide metabolism</keyword>
<name>A0AAE3CIW7_9PROT</name>
<dbReference type="HAMAP" id="MF_00528">
    <property type="entry name" value="Maf"/>
    <property type="match status" value="1"/>
</dbReference>
<evidence type="ECO:0000313" key="6">
    <source>
        <dbReference type="Proteomes" id="UP001197378"/>
    </source>
</evidence>
<dbReference type="Gene3D" id="3.90.950.10">
    <property type="match status" value="1"/>
</dbReference>
<dbReference type="PIRSF" id="PIRSF006305">
    <property type="entry name" value="Maf"/>
    <property type="match status" value="1"/>
</dbReference>
<dbReference type="GO" id="GO:0009117">
    <property type="term" value="P:nucleotide metabolic process"/>
    <property type="evidence" value="ECO:0007669"/>
    <property type="project" value="UniProtKB-KW"/>
</dbReference>
<feature type="active site" description="Proton acceptor" evidence="4">
    <location>
        <position position="69"/>
    </location>
</feature>
<dbReference type="NCBIfam" id="TIGR00172">
    <property type="entry name" value="maf"/>
    <property type="match status" value="1"/>
</dbReference>
<comment type="caution">
    <text evidence="5">The sequence shown here is derived from an EMBL/GenBank/DDBJ whole genome shotgun (WGS) entry which is preliminary data.</text>
</comment>
<feature type="site" description="Important for substrate specificity" evidence="4">
    <location>
        <position position="152"/>
    </location>
</feature>
<proteinExistence type="inferred from homology"/>
<dbReference type="EC" id="3.6.1.9" evidence="4"/>
<dbReference type="InterPro" id="IPR029001">
    <property type="entry name" value="ITPase-like_fam"/>
</dbReference>
<comment type="subcellular location">
    <subcellularLocation>
        <location evidence="4">Cytoplasm</location>
    </subcellularLocation>
</comment>
<evidence type="ECO:0000256" key="1">
    <source>
        <dbReference type="ARBA" id="ARBA00001968"/>
    </source>
</evidence>
<dbReference type="GO" id="GO:0005737">
    <property type="term" value="C:cytoplasm"/>
    <property type="evidence" value="ECO:0007669"/>
    <property type="project" value="UniProtKB-SubCell"/>
</dbReference>
<comment type="similarity">
    <text evidence="4">Belongs to the Maf family. YhdE subfamily.</text>
</comment>
<sequence length="196" mass="21189">MPQLILASASPRRRELLAQLGYTPELRPTSIDESRRNGEPPAQLVRRLAREKARAAVRSDENALVLGADTLVCLGDRVFGKPADAAEAQQNYALLGGRWHQVLTAVAITDGQRVWQTLSRNAVFLRPISPAEAHAYWVSGEPQDKAGGYAIQGLGAVFVRSLRGSYSGVMGLPLAETAALLSQLGLPPPHLQARHE</sequence>
<evidence type="ECO:0000256" key="3">
    <source>
        <dbReference type="ARBA" id="ARBA00023080"/>
    </source>
</evidence>
<evidence type="ECO:0000256" key="2">
    <source>
        <dbReference type="ARBA" id="ARBA00022801"/>
    </source>
</evidence>
<feature type="site" description="Important for substrate specificity" evidence="4">
    <location>
        <position position="12"/>
    </location>
</feature>
<keyword evidence="6" id="KW-1185">Reference proteome</keyword>
<comment type="catalytic activity">
    <reaction evidence="4">
        <text>UTP + H2O = UMP + diphosphate + H(+)</text>
        <dbReference type="Rhea" id="RHEA:29395"/>
        <dbReference type="ChEBI" id="CHEBI:15377"/>
        <dbReference type="ChEBI" id="CHEBI:15378"/>
        <dbReference type="ChEBI" id="CHEBI:33019"/>
        <dbReference type="ChEBI" id="CHEBI:46398"/>
        <dbReference type="ChEBI" id="CHEBI:57865"/>
        <dbReference type="EC" id="3.6.1.9"/>
    </reaction>
</comment>
<keyword evidence="4" id="KW-0963">Cytoplasm</keyword>
<dbReference type="SUPFAM" id="SSF52972">
    <property type="entry name" value="ITPase-like"/>
    <property type="match status" value="1"/>
</dbReference>
<protein>
    <recommendedName>
        <fullName evidence="4">dTTP/UTP pyrophosphatase</fullName>
        <shortName evidence="4">dTTPase/UTPase</shortName>
        <ecNumber evidence="4">3.6.1.9</ecNumber>
    </recommendedName>
    <alternativeName>
        <fullName evidence="4">Nucleoside triphosphate pyrophosphatase</fullName>
    </alternativeName>
    <alternativeName>
        <fullName evidence="4">Nucleotide pyrophosphatase</fullName>
        <shortName evidence="4">Nucleotide PPase</shortName>
    </alternativeName>
</protein>
<gene>
    <name evidence="5" type="ORF">HFQ13_02865</name>
</gene>
<comment type="caution">
    <text evidence="4">Lacks conserved residue(s) required for the propagation of feature annotation.</text>
</comment>
<dbReference type="RefSeq" id="WP_215872170.1">
    <property type="nucleotide sequence ID" value="NZ_JAAXYO010000036.1"/>
</dbReference>
<evidence type="ECO:0000313" key="5">
    <source>
        <dbReference type="EMBL" id="MBU2787162.1"/>
    </source>
</evidence>
<comment type="function">
    <text evidence="4">Nucleoside triphosphate pyrophosphatase that hydrolyzes dTTP and UTP. May have a dual role in cell division arrest and in preventing the incorporation of modified nucleotides into cellular nucleic acids.</text>
</comment>
<keyword evidence="2 4" id="KW-0378">Hydrolase</keyword>
<dbReference type="PANTHER" id="PTHR43213">
    <property type="entry name" value="BIFUNCTIONAL DTTP/UTP PYROPHOSPHATASE/METHYLTRANSFERASE PROTEIN-RELATED"/>
    <property type="match status" value="1"/>
</dbReference>
<dbReference type="InterPro" id="IPR003697">
    <property type="entry name" value="Maf-like"/>
</dbReference>
<reference evidence="5" key="1">
    <citation type="journal article" date="2021" name="ISME J.">
        <title>Genomic evolution of the class Acidithiobacillia: deep-branching Proteobacteria living in extreme acidic conditions.</title>
        <authorList>
            <person name="Moya-Beltran A."/>
            <person name="Beard S."/>
            <person name="Rojas-Villalobos C."/>
            <person name="Issotta F."/>
            <person name="Gallardo Y."/>
            <person name="Ulloa R."/>
            <person name="Giaveno A."/>
            <person name="Degli Esposti M."/>
            <person name="Johnson D.B."/>
            <person name="Quatrini R."/>
        </authorList>
    </citation>
    <scope>NUCLEOTIDE SEQUENCE</scope>
    <source>
        <strain evidence="5">VAN18-1</strain>
    </source>
</reference>
<dbReference type="GO" id="GO:0047429">
    <property type="term" value="F:nucleoside triphosphate diphosphatase activity"/>
    <property type="evidence" value="ECO:0007669"/>
    <property type="project" value="UniProtKB-EC"/>
</dbReference>
<evidence type="ECO:0000256" key="4">
    <source>
        <dbReference type="HAMAP-Rule" id="MF_00528"/>
    </source>
</evidence>
<feature type="site" description="Important for substrate specificity" evidence="4">
    <location>
        <position position="70"/>
    </location>
</feature>